<dbReference type="Proteomes" id="UP001530377">
    <property type="component" value="Unassembled WGS sequence"/>
</dbReference>
<comment type="caution">
    <text evidence="1">The sequence shown here is derived from an EMBL/GenBank/DDBJ whole genome shotgun (WGS) entry which is preliminary data.</text>
</comment>
<accession>A0ABD3RWV2</accession>
<keyword evidence="2" id="KW-1185">Reference proteome</keyword>
<dbReference type="AlphaFoldDB" id="A0ABD3RWV2"/>
<dbReference type="EMBL" id="JALLPB020000136">
    <property type="protein sequence ID" value="KAL3816710.1"/>
    <property type="molecule type" value="Genomic_DNA"/>
</dbReference>
<feature type="non-terminal residue" evidence="1">
    <location>
        <position position="1"/>
    </location>
</feature>
<proteinExistence type="predicted"/>
<sequence>RGEVPALSVALKVWGDEGPAASLTTGEFHVINTQSEVRGRARSKVRVRVVGVHSLGWVDMLEGWGAEIEAVVVSSLDHYKNIRLLVTATPTMAFDRGYDLPPRGPWDRCLATNVLTSEDARVMAALFKRWRLALGILSIPGTLSRSETLSLLPCDLPSFYQKKIITARHSGIGGVTSSVWRFVFYSRWSDAIPPPSIMMGQAIPRTLQMALSDVVGACIWDGEQPPEAIGIVLSSGTQNSSPLFDGDGIVPDLHALPFKEVHFWVRAFSVYSKDPVIRRVKTVGLFAIWDYEGKLESQQWSRIKQLGILQACVACPPAKMLRRFIQYMCNACLTRMSSRSHTVGIDSSVPMAGLTRDIPFSLMEVKSSTLMMRKWIYQHGPSPKKRLNRQRPKMSFGVLLSDGGVAILLKKRWHGGERMARTSRIWRRFKIASSELEPAPTGSGLGAVDCSFGGSCKNSMKKCVTGYLSITSPLPHGDMRIIRHPLQGRQRLSAEKRYFNFGFEVS</sequence>
<reference evidence="1 2" key="1">
    <citation type="submission" date="2024-10" db="EMBL/GenBank/DDBJ databases">
        <title>Updated reference genomes for cyclostephanoid diatoms.</title>
        <authorList>
            <person name="Roberts W.R."/>
            <person name="Alverson A.J."/>
        </authorList>
    </citation>
    <scope>NUCLEOTIDE SEQUENCE [LARGE SCALE GENOMIC DNA]</scope>
    <source>
        <strain evidence="1 2">AJA228-03</strain>
    </source>
</reference>
<evidence type="ECO:0000313" key="1">
    <source>
        <dbReference type="EMBL" id="KAL3816710.1"/>
    </source>
</evidence>
<evidence type="ECO:0000313" key="2">
    <source>
        <dbReference type="Proteomes" id="UP001530377"/>
    </source>
</evidence>
<protein>
    <submittedName>
        <fullName evidence="1">Uncharacterized protein</fullName>
    </submittedName>
</protein>
<gene>
    <name evidence="1" type="ORF">ACHAXA_009149</name>
</gene>
<organism evidence="1 2">
    <name type="scientific">Cyclostephanos tholiformis</name>
    <dbReference type="NCBI Taxonomy" id="382380"/>
    <lineage>
        <taxon>Eukaryota</taxon>
        <taxon>Sar</taxon>
        <taxon>Stramenopiles</taxon>
        <taxon>Ochrophyta</taxon>
        <taxon>Bacillariophyta</taxon>
        <taxon>Coscinodiscophyceae</taxon>
        <taxon>Thalassiosirophycidae</taxon>
        <taxon>Stephanodiscales</taxon>
        <taxon>Stephanodiscaceae</taxon>
        <taxon>Cyclostephanos</taxon>
    </lineage>
</organism>
<name>A0ABD3RWV2_9STRA</name>